<keyword evidence="3" id="KW-1185">Reference proteome</keyword>
<proteinExistence type="predicted"/>
<accession>A0A2U1PNJ3</accession>
<dbReference type="OrthoDB" id="1551582at2759"/>
<protein>
    <submittedName>
        <fullName evidence="2">Ubiquitin carboxyl-terminal hydrolase family protein</fullName>
    </submittedName>
</protein>
<feature type="domain" description="PORR" evidence="1">
    <location>
        <begin position="39"/>
        <end position="366"/>
    </location>
</feature>
<dbReference type="GO" id="GO:0016787">
    <property type="term" value="F:hydrolase activity"/>
    <property type="evidence" value="ECO:0007669"/>
    <property type="project" value="UniProtKB-KW"/>
</dbReference>
<dbReference type="AlphaFoldDB" id="A0A2U1PNJ3"/>
<sequence>MTRILQQLKYKFGPFNFSTQHRWKKPTTTAQTRLETRTRDLKLDTHMTNIRKLTLILTLNNLMTTRRRGPFVSVQIMSKWTPHLVGLNVPIGGFLNKYRHVFDVFTHPVKRNVCCKLSHKMMALLEEERELIKGMVDENVVRVKKLLLMSVNGSLRLHALRLVKRKMGLPDDFRETVLGKCCDFDMDGLEVVRLVDRDGVDEGLKVAQVEKWREKEFTEKWLSEFETKYAFPINFPTGFRIQSGFRGKLKEWQRLPYVKPYEKKEGFQRLTCERFEKRAVGILHEFLSLTVEKMVELQQLAHFRRDFGIPVNVRELILKHPGIFYISTRGTSQMVFLREAYCKDCLVSPNPVYEVRRKMLDLILLGTRNTRELTSPKEVKESVGDQNRGGEIEDDFVISILDKFVENDNDDNENTQNSEGASDASKCSRFTVFLGFFIRNTLWADPVGFKSLSNKLCPCMSLHCELTWLFIAVTTLLDTQSTWCLDLILEMLRLSEEELRHGYSCLARAANSFWKTTIPGGKVFRLK</sequence>
<dbReference type="EMBL" id="PKPP01000923">
    <property type="protein sequence ID" value="PWA87343.1"/>
    <property type="molecule type" value="Genomic_DNA"/>
</dbReference>
<dbReference type="InterPro" id="IPR045040">
    <property type="entry name" value="PORR_fam"/>
</dbReference>
<dbReference type="InterPro" id="IPR021099">
    <property type="entry name" value="PORR_domain"/>
</dbReference>
<dbReference type="GO" id="GO:0003723">
    <property type="term" value="F:RNA binding"/>
    <property type="evidence" value="ECO:0007669"/>
    <property type="project" value="InterPro"/>
</dbReference>
<name>A0A2U1PNJ3_ARTAN</name>
<dbReference type="Proteomes" id="UP000245207">
    <property type="component" value="Unassembled WGS sequence"/>
</dbReference>
<organism evidence="2 3">
    <name type="scientific">Artemisia annua</name>
    <name type="common">Sweet wormwood</name>
    <dbReference type="NCBI Taxonomy" id="35608"/>
    <lineage>
        <taxon>Eukaryota</taxon>
        <taxon>Viridiplantae</taxon>
        <taxon>Streptophyta</taxon>
        <taxon>Embryophyta</taxon>
        <taxon>Tracheophyta</taxon>
        <taxon>Spermatophyta</taxon>
        <taxon>Magnoliopsida</taxon>
        <taxon>eudicotyledons</taxon>
        <taxon>Gunneridae</taxon>
        <taxon>Pentapetalae</taxon>
        <taxon>asterids</taxon>
        <taxon>campanulids</taxon>
        <taxon>Asterales</taxon>
        <taxon>Asteraceae</taxon>
        <taxon>Asteroideae</taxon>
        <taxon>Anthemideae</taxon>
        <taxon>Artemisiinae</taxon>
        <taxon>Artemisia</taxon>
    </lineage>
</organism>
<keyword evidence="2" id="KW-0378">Hydrolase</keyword>
<dbReference type="PANTHER" id="PTHR31476">
    <property type="entry name" value="PROTEIN WHAT'S THIS FACTOR 1 HOMOLOG, CHLOROPLASTIC"/>
    <property type="match status" value="1"/>
</dbReference>
<comment type="caution">
    <text evidence="2">The sequence shown here is derived from an EMBL/GenBank/DDBJ whole genome shotgun (WGS) entry which is preliminary data.</text>
</comment>
<dbReference type="PANTHER" id="PTHR31476:SF12">
    <property type="entry name" value="UBIQUITIN CARBOXYL-TERMINAL HYDROLASE FAMILY PROTEIN"/>
    <property type="match status" value="1"/>
</dbReference>
<evidence type="ECO:0000313" key="2">
    <source>
        <dbReference type="EMBL" id="PWA87343.1"/>
    </source>
</evidence>
<dbReference type="Pfam" id="PF11955">
    <property type="entry name" value="PORR"/>
    <property type="match status" value="1"/>
</dbReference>
<evidence type="ECO:0000313" key="3">
    <source>
        <dbReference type="Proteomes" id="UP000245207"/>
    </source>
</evidence>
<gene>
    <name evidence="2" type="ORF">CTI12_AA133430</name>
</gene>
<dbReference type="STRING" id="35608.A0A2U1PNJ3"/>
<evidence type="ECO:0000259" key="1">
    <source>
        <dbReference type="Pfam" id="PF11955"/>
    </source>
</evidence>
<reference evidence="2 3" key="1">
    <citation type="journal article" date="2018" name="Mol. Plant">
        <title>The genome of Artemisia annua provides insight into the evolution of Asteraceae family and artemisinin biosynthesis.</title>
        <authorList>
            <person name="Shen Q."/>
            <person name="Zhang L."/>
            <person name="Liao Z."/>
            <person name="Wang S."/>
            <person name="Yan T."/>
            <person name="Shi P."/>
            <person name="Liu M."/>
            <person name="Fu X."/>
            <person name="Pan Q."/>
            <person name="Wang Y."/>
            <person name="Lv Z."/>
            <person name="Lu X."/>
            <person name="Zhang F."/>
            <person name="Jiang W."/>
            <person name="Ma Y."/>
            <person name="Chen M."/>
            <person name="Hao X."/>
            <person name="Li L."/>
            <person name="Tang Y."/>
            <person name="Lv G."/>
            <person name="Zhou Y."/>
            <person name="Sun X."/>
            <person name="Brodelius P.E."/>
            <person name="Rose J.K.C."/>
            <person name="Tang K."/>
        </authorList>
    </citation>
    <scope>NUCLEOTIDE SEQUENCE [LARGE SCALE GENOMIC DNA]</scope>
    <source>
        <strain evidence="3">cv. Huhao1</strain>
        <tissue evidence="2">Leaf</tissue>
    </source>
</reference>